<keyword evidence="4" id="KW-1185">Reference proteome</keyword>
<feature type="signal peptide" evidence="1">
    <location>
        <begin position="1"/>
        <end position="22"/>
    </location>
</feature>
<evidence type="ECO:0000256" key="1">
    <source>
        <dbReference type="SAM" id="SignalP"/>
    </source>
</evidence>
<dbReference type="Gene3D" id="2.30.42.10">
    <property type="match status" value="1"/>
</dbReference>
<dbReference type="EMBL" id="QOVG01000006">
    <property type="protein sequence ID" value="NDK39178.1"/>
    <property type="molecule type" value="Genomic_DNA"/>
</dbReference>
<evidence type="ECO:0000313" key="3">
    <source>
        <dbReference type="EMBL" id="NDK39178.1"/>
    </source>
</evidence>
<proteinExistence type="predicted"/>
<dbReference type="Proteomes" id="UP001429354">
    <property type="component" value="Unassembled WGS sequence"/>
</dbReference>
<sequence length="265" mass="28502">MLSKISAAYLLVFAGLVQSAHAAAATIGGPLAALQSSASAGQTRYELGAVVDARNARSSGVKVLAVTPDAAADRIGLRASDQLLAINGLRLDDTASPSSTLERGLQEGNGALRLEVMRDGRKLLLSGRAEAMGPGGTQSCGYVTDQQGVVPKSQDIFNVEITQIEGRSTPLQSSNRHRVAAGKRVLVVRELVQESYLNSSQLQQIRKMKKFAFARAYKSFVLDVEAGMSYRIGARLIRQKLDTQSIRDNAYWEPVVWSKVPQSCP</sequence>
<protein>
    <submittedName>
        <fullName evidence="3">PDZ domain-containing protein</fullName>
    </submittedName>
</protein>
<keyword evidence="1" id="KW-0732">Signal</keyword>
<dbReference type="InterPro" id="IPR001478">
    <property type="entry name" value="PDZ"/>
</dbReference>
<dbReference type="SMART" id="SM00228">
    <property type="entry name" value="PDZ"/>
    <property type="match status" value="1"/>
</dbReference>
<dbReference type="InterPro" id="IPR036034">
    <property type="entry name" value="PDZ_sf"/>
</dbReference>
<gene>
    <name evidence="3" type="ORF">DT603_10025</name>
</gene>
<evidence type="ECO:0000259" key="2">
    <source>
        <dbReference type="PROSITE" id="PS50106"/>
    </source>
</evidence>
<dbReference type="RefSeq" id="WP_162349758.1">
    <property type="nucleotide sequence ID" value="NZ_QOVG01000006.1"/>
</dbReference>
<dbReference type="PROSITE" id="PS50106">
    <property type="entry name" value="PDZ"/>
    <property type="match status" value="1"/>
</dbReference>
<accession>A0ABX0AC76</accession>
<feature type="domain" description="PDZ" evidence="2">
    <location>
        <begin position="31"/>
        <end position="120"/>
    </location>
</feature>
<feature type="chain" id="PRO_5045421194" evidence="1">
    <location>
        <begin position="23"/>
        <end position="265"/>
    </location>
</feature>
<dbReference type="SUPFAM" id="SSF50156">
    <property type="entry name" value="PDZ domain-like"/>
    <property type="match status" value="1"/>
</dbReference>
<evidence type="ECO:0000313" key="4">
    <source>
        <dbReference type="Proteomes" id="UP001429354"/>
    </source>
</evidence>
<name>A0ABX0AC76_9GAMM</name>
<organism evidence="3 4">
    <name type="scientific">Pseudoxanthomonas gei</name>
    <dbReference type="NCBI Taxonomy" id="1383030"/>
    <lineage>
        <taxon>Bacteria</taxon>
        <taxon>Pseudomonadati</taxon>
        <taxon>Pseudomonadota</taxon>
        <taxon>Gammaproteobacteria</taxon>
        <taxon>Lysobacterales</taxon>
        <taxon>Lysobacteraceae</taxon>
        <taxon>Pseudoxanthomonas</taxon>
    </lineage>
</organism>
<reference evidence="3 4" key="1">
    <citation type="submission" date="2018-07" db="EMBL/GenBank/DDBJ databases">
        <title>Whole genome Sequencing of Pseudoxanthomonas gei KCTC 32298 (T).</title>
        <authorList>
            <person name="Kumar S."/>
            <person name="Bansal K."/>
            <person name="Kaur A."/>
            <person name="Patil P."/>
            <person name="Sharma S."/>
            <person name="Patil P.B."/>
        </authorList>
    </citation>
    <scope>NUCLEOTIDE SEQUENCE [LARGE SCALE GENOMIC DNA]</scope>
    <source>
        <strain evidence="3 4">KCTC 32298</strain>
    </source>
</reference>
<comment type="caution">
    <text evidence="3">The sequence shown here is derived from an EMBL/GenBank/DDBJ whole genome shotgun (WGS) entry which is preliminary data.</text>
</comment>